<feature type="binding site" evidence="3">
    <location>
        <position position="137"/>
    </location>
    <ligand>
        <name>Zn(2+)</name>
        <dbReference type="ChEBI" id="CHEBI:29105"/>
        <label>1</label>
    </ligand>
</feature>
<dbReference type="GO" id="GO:0046872">
    <property type="term" value="F:metal ion binding"/>
    <property type="evidence" value="ECO:0007669"/>
    <property type="project" value="UniProtKB-KW"/>
</dbReference>
<dbReference type="SUPFAM" id="SSF53187">
    <property type="entry name" value="Zn-dependent exopeptidases"/>
    <property type="match status" value="1"/>
</dbReference>
<keyword evidence="5" id="KW-1185">Reference proteome</keyword>
<dbReference type="Pfam" id="PF01546">
    <property type="entry name" value="Peptidase_M20"/>
    <property type="match status" value="1"/>
</dbReference>
<dbReference type="PANTHER" id="PTHR32494:SF5">
    <property type="entry name" value="ALLANTOATE AMIDOHYDROLASE"/>
    <property type="match status" value="1"/>
</dbReference>
<evidence type="ECO:0000256" key="2">
    <source>
        <dbReference type="ARBA" id="ARBA00022801"/>
    </source>
</evidence>
<dbReference type="PIRSF" id="PIRSF001235">
    <property type="entry name" value="Amidase_carbamoylase"/>
    <property type="match status" value="1"/>
</dbReference>
<proteinExistence type="inferred from homology"/>
<feature type="binding site" evidence="3">
    <location>
        <position position="231"/>
    </location>
    <ligand>
        <name>Zn(2+)</name>
        <dbReference type="ChEBI" id="CHEBI:29105"/>
        <label>1</label>
    </ligand>
</feature>
<evidence type="ECO:0000256" key="3">
    <source>
        <dbReference type="PIRSR" id="PIRSR001235-1"/>
    </source>
</evidence>
<accession>A0A143PUR3</accession>
<dbReference type="AlphaFoldDB" id="A0A143PUR3"/>
<gene>
    <name evidence="4" type="primary">amaB_2</name>
    <name evidence="4" type="ORF">LuPra_05393</name>
</gene>
<keyword evidence="3" id="KW-0479">Metal-binding</keyword>
<organism evidence="4 5">
    <name type="scientific">Luteitalea pratensis</name>
    <dbReference type="NCBI Taxonomy" id="1855912"/>
    <lineage>
        <taxon>Bacteria</taxon>
        <taxon>Pseudomonadati</taxon>
        <taxon>Acidobacteriota</taxon>
        <taxon>Vicinamibacteria</taxon>
        <taxon>Vicinamibacterales</taxon>
        <taxon>Vicinamibacteraceae</taxon>
        <taxon>Luteitalea</taxon>
    </lineage>
</organism>
<dbReference type="Proteomes" id="UP000076079">
    <property type="component" value="Chromosome"/>
</dbReference>
<dbReference type="KEGG" id="abac:LuPra_05393"/>
<dbReference type="PANTHER" id="PTHR32494">
    <property type="entry name" value="ALLANTOATE DEIMINASE-RELATED"/>
    <property type="match status" value="1"/>
</dbReference>
<dbReference type="Gene3D" id="3.30.70.360">
    <property type="match status" value="1"/>
</dbReference>
<dbReference type="EC" id="3.5.1.87" evidence="4"/>
<comment type="similarity">
    <text evidence="1">Belongs to the peptidase M20 family.</text>
</comment>
<feature type="binding site" evidence="3">
    <location>
        <position position="137"/>
    </location>
    <ligand>
        <name>Zn(2+)</name>
        <dbReference type="ChEBI" id="CHEBI:29105"/>
        <label>2</label>
    </ligand>
</feature>
<evidence type="ECO:0000313" key="4">
    <source>
        <dbReference type="EMBL" id="AMY12121.1"/>
    </source>
</evidence>
<comment type="cofactor">
    <cofactor evidence="3">
        <name>Zn(2+)</name>
        <dbReference type="ChEBI" id="CHEBI:29105"/>
    </cofactor>
    <text evidence="3">Binds 2 Zn(2+) ions per subunit.</text>
</comment>
<feature type="binding site" evidence="3">
    <location>
        <position position="172"/>
    </location>
    <ligand>
        <name>Zn(2+)</name>
        <dbReference type="ChEBI" id="CHEBI:29105"/>
        <label>2</label>
    </ligand>
</feature>
<keyword evidence="2 4" id="KW-0378">Hydrolase</keyword>
<dbReference type="NCBIfam" id="TIGR01879">
    <property type="entry name" value="hydantase"/>
    <property type="match status" value="1"/>
</dbReference>
<feature type="binding site" evidence="3">
    <location>
        <position position="423"/>
    </location>
    <ligand>
        <name>Zn(2+)</name>
        <dbReference type="ChEBI" id="CHEBI:29105"/>
        <label>2</label>
    </ligand>
</feature>
<dbReference type="Gene3D" id="3.40.630.10">
    <property type="entry name" value="Zn peptidases"/>
    <property type="match status" value="1"/>
</dbReference>
<keyword evidence="3" id="KW-0862">Zinc</keyword>
<dbReference type="STRING" id="1855912.LuPra_05393"/>
<sequence>MILRQPDCTICGMSPHRVTRRDFNATFVGSIAGLSTARPAFAQDTAARVDATRLQTTLMDLRRFGGTPAGGTHRLGYSTEDKQARLVVAGWMQEAGLVPATDLAGNLIGRRAGSTSGLPPIVFGSHIDSVPDGGSYDGNVGTMAAIEVARTLQDRRVTLRHPIEVAVWANEEGGLFGSRAVSGQFEETELAHVTSSGKTVRDGISFVGGDPARLGEARRDRGSVAAYLELHIEQGGILEAERVPIGIVEGIVGIRQWDVTVTGLANHAGTTPMDKRQDALLAAARFVDMVNRVVRATPGRQVGTVGRMQVSPGARNVVPGSVVCSLELRDLDAAAILRFYDAIRGEADRIGDATGTTFAYRELHVNAPAPSDPHMRSIIADAARALGLETKVMPSGAGHDAQAIAQLGPMGMIFIPSVGGISHSPKEFSHPTDIANGANVLLGAVMSADAI</sequence>
<dbReference type="GO" id="GO:0050538">
    <property type="term" value="F:N-carbamoyl-L-amino-acid hydrolase activity"/>
    <property type="evidence" value="ECO:0007669"/>
    <property type="project" value="UniProtKB-EC"/>
</dbReference>
<dbReference type="NCBIfam" id="NF006771">
    <property type="entry name" value="PRK09290.1-5"/>
    <property type="match status" value="1"/>
</dbReference>
<name>A0A143PUR3_LUTPR</name>
<evidence type="ECO:0000313" key="5">
    <source>
        <dbReference type="Proteomes" id="UP000076079"/>
    </source>
</evidence>
<dbReference type="InterPro" id="IPR002933">
    <property type="entry name" value="Peptidase_M20"/>
</dbReference>
<dbReference type="InterPro" id="IPR036264">
    <property type="entry name" value="Bact_exopeptidase_dim_dom"/>
</dbReference>
<dbReference type="CDD" id="cd03884">
    <property type="entry name" value="M20_bAS"/>
    <property type="match status" value="1"/>
</dbReference>
<dbReference type="SUPFAM" id="SSF55031">
    <property type="entry name" value="Bacterial exopeptidase dimerisation domain"/>
    <property type="match status" value="1"/>
</dbReference>
<protein>
    <submittedName>
        <fullName evidence="4">N-carbamoyl-L-amino acid hydrolase</fullName>
        <ecNumber evidence="4">3.5.1.87</ecNumber>
    </submittedName>
</protein>
<dbReference type="InterPro" id="IPR010158">
    <property type="entry name" value="Amidase_Cbmase"/>
</dbReference>
<dbReference type="GO" id="GO:0016813">
    <property type="term" value="F:hydrolase activity, acting on carbon-nitrogen (but not peptide) bonds, in linear amidines"/>
    <property type="evidence" value="ECO:0007669"/>
    <property type="project" value="InterPro"/>
</dbReference>
<evidence type="ECO:0000256" key="1">
    <source>
        <dbReference type="ARBA" id="ARBA00006153"/>
    </source>
</evidence>
<reference evidence="4 5" key="1">
    <citation type="journal article" date="2016" name="Genome Announc.">
        <title>First Complete Genome Sequence of a Subdivision 6 Acidobacterium Strain.</title>
        <authorList>
            <person name="Huang S."/>
            <person name="Vieira S."/>
            <person name="Bunk B."/>
            <person name="Riedel T."/>
            <person name="Sproer C."/>
            <person name="Overmann J."/>
        </authorList>
    </citation>
    <scope>NUCLEOTIDE SEQUENCE [LARGE SCALE GENOMIC DNA]</scope>
    <source>
        <strain evidence="5">DSM 100886 HEG_-6_39</strain>
    </source>
</reference>
<reference evidence="5" key="2">
    <citation type="submission" date="2016-04" db="EMBL/GenBank/DDBJ databases">
        <title>First Complete Genome Sequence of a Subdivision 6 Acidobacterium.</title>
        <authorList>
            <person name="Huang S."/>
            <person name="Vieira S."/>
            <person name="Bunk B."/>
            <person name="Riedel T."/>
            <person name="Sproeer C."/>
            <person name="Overmann J."/>
        </authorList>
    </citation>
    <scope>NUCLEOTIDE SEQUENCE [LARGE SCALE GENOMIC DNA]</scope>
    <source>
        <strain evidence="5">DSM 100886 HEG_-6_39</strain>
    </source>
</reference>
<dbReference type="EMBL" id="CP015136">
    <property type="protein sequence ID" value="AMY12121.1"/>
    <property type="molecule type" value="Genomic_DNA"/>
</dbReference>
<dbReference type="PATRIC" id="fig|1813736.3.peg.5673"/>
<feature type="binding site" evidence="3">
    <location>
        <position position="126"/>
    </location>
    <ligand>
        <name>Zn(2+)</name>
        <dbReference type="ChEBI" id="CHEBI:29105"/>
        <label>1</label>
    </ligand>
</feature>